<evidence type="ECO:0000256" key="9">
    <source>
        <dbReference type="ARBA" id="ARBA00023143"/>
    </source>
</evidence>
<evidence type="ECO:0000256" key="6">
    <source>
        <dbReference type="ARBA" id="ARBA00022500"/>
    </source>
</evidence>
<dbReference type="Pfam" id="PF01706">
    <property type="entry name" value="FliG_C"/>
    <property type="match status" value="1"/>
</dbReference>
<keyword evidence="7" id="KW-0283">Flagellar rotation</keyword>
<dbReference type="Proteomes" id="UP000199125">
    <property type="component" value="Unassembled WGS sequence"/>
</dbReference>
<dbReference type="AlphaFoldDB" id="A0A1H6K6S9"/>
<evidence type="ECO:0000256" key="4">
    <source>
        <dbReference type="ARBA" id="ARBA00021870"/>
    </source>
</evidence>
<feature type="domain" description="Flagellar motor switch protein FliG middle" evidence="13">
    <location>
        <begin position="118"/>
        <end position="190"/>
    </location>
</feature>
<reference evidence="16" key="1">
    <citation type="submission" date="2016-10" db="EMBL/GenBank/DDBJ databases">
        <authorList>
            <person name="Varghese N."/>
            <person name="Submissions S."/>
        </authorList>
    </citation>
    <scope>NUCLEOTIDE SEQUENCE [LARGE SCALE GENOMIC DNA]</scope>
    <source>
        <strain evidence="16">DSM 11593</strain>
    </source>
</reference>
<keyword evidence="15" id="KW-0969">Cilium</keyword>
<name>A0A1H6K6S9_9RHOB</name>
<evidence type="ECO:0000256" key="5">
    <source>
        <dbReference type="ARBA" id="ARBA00022475"/>
    </source>
</evidence>
<dbReference type="Gene3D" id="1.10.220.30">
    <property type="match status" value="3"/>
</dbReference>
<dbReference type="InterPro" id="IPR032779">
    <property type="entry name" value="FliG_M"/>
</dbReference>
<keyword evidence="5" id="KW-1003">Cell membrane</keyword>
<dbReference type="PRINTS" id="PR00954">
    <property type="entry name" value="FLGMOTORFLIG"/>
</dbReference>
<keyword evidence="15" id="KW-0282">Flagellum</keyword>
<protein>
    <recommendedName>
        <fullName evidence="4">Flagellar motor switch protein FliG</fullName>
    </recommendedName>
</protein>
<evidence type="ECO:0000256" key="11">
    <source>
        <dbReference type="SAM" id="MobiDB-lite"/>
    </source>
</evidence>
<dbReference type="STRING" id="65735.SAMN04488075_0895"/>
<dbReference type="PANTHER" id="PTHR30534:SF0">
    <property type="entry name" value="FLAGELLAR MOTOR SWITCH PROTEIN FLIG"/>
    <property type="match status" value="1"/>
</dbReference>
<evidence type="ECO:0000259" key="12">
    <source>
        <dbReference type="Pfam" id="PF01706"/>
    </source>
</evidence>
<comment type="subcellular location">
    <subcellularLocation>
        <location evidence="1">Bacterial flagellum basal body</location>
    </subcellularLocation>
    <subcellularLocation>
        <location evidence="2">Cell membrane</location>
        <topology evidence="2">Peripheral membrane protein</topology>
        <orientation evidence="2">Cytoplasmic side</orientation>
    </subcellularLocation>
</comment>
<feature type="region of interest" description="Disordered" evidence="11">
    <location>
        <begin position="331"/>
        <end position="352"/>
    </location>
</feature>
<comment type="similarity">
    <text evidence="3">Belongs to the FliG family.</text>
</comment>
<proteinExistence type="inferred from homology"/>
<keyword evidence="8" id="KW-0472">Membrane</keyword>
<feature type="domain" description="Flagellar motor switch protein FliG N-terminal" evidence="14">
    <location>
        <begin position="8"/>
        <end position="97"/>
    </location>
</feature>
<evidence type="ECO:0000256" key="3">
    <source>
        <dbReference type="ARBA" id="ARBA00010299"/>
    </source>
</evidence>
<evidence type="ECO:0000256" key="7">
    <source>
        <dbReference type="ARBA" id="ARBA00022779"/>
    </source>
</evidence>
<evidence type="ECO:0000256" key="10">
    <source>
        <dbReference type="ARBA" id="ARBA00025598"/>
    </source>
</evidence>
<dbReference type="EMBL" id="FNXG01000001">
    <property type="protein sequence ID" value="SEH70678.1"/>
    <property type="molecule type" value="Genomic_DNA"/>
</dbReference>
<dbReference type="GO" id="GO:0003774">
    <property type="term" value="F:cytoskeletal motor activity"/>
    <property type="evidence" value="ECO:0007669"/>
    <property type="project" value="InterPro"/>
</dbReference>
<keyword evidence="6" id="KW-0145">Chemotaxis</keyword>
<keyword evidence="16" id="KW-1185">Reference proteome</keyword>
<feature type="domain" description="Flagellar motor switch protein FliG C-terminal" evidence="12">
    <location>
        <begin position="220"/>
        <end position="329"/>
    </location>
</feature>
<feature type="compositionally biased region" description="Acidic residues" evidence="11">
    <location>
        <begin position="333"/>
        <end position="342"/>
    </location>
</feature>
<evidence type="ECO:0000313" key="16">
    <source>
        <dbReference type="Proteomes" id="UP000199125"/>
    </source>
</evidence>
<organism evidence="15 16">
    <name type="scientific">Paracoccus alkenifer</name>
    <dbReference type="NCBI Taxonomy" id="65735"/>
    <lineage>
        <taxon>Bacteria</taxon>
        <taxon>Pseudomonadati</taxon>
        <taxon>Pseudomonadota</taxon>
        <taxon>Alphaproteobacteria</taxon>
        <taxon>Rhodobacterales</taxon>
        <taxon>Paracoccaceae</taxon>
        <taxon>Paracoccus</taxon>
    </lineage>
</organism>
<gene>
    <name evidence="15" type="ORF">SAMN04488075_0895</name>
</gene>
<evidence type="ECO:0000256" key="8">
    <source>
        <dbReference type="ARBA" id="ARBA00023136"/>
    </source>
</evidence>
<evidence type="ECO:0000256" key="1">
    <source>
        <dbReference type="ARBA" id="ARBA00004117"/>
    </source>
</evidence>
<dbReference type="InterPro" id="IPR023087">
    <property type="entry name" value="Flg_Motor_Flig_C"/>
</dbReference>
<feature type="compositionally biased region" description="Low complexity" evidence="11">
    <location>
        <begin position="343"/>
        <end position="352"/>
    </location>
</feature>
<dbReference type="Pfam" id="PF14842">
    <property type="entry name" value="FliG_N"/>
    <property type="match status" value="1"/>
</dbReference>
<dbReference type="GO" id="GO:0071973">
    <property type="term" value="P:bacterial-type flagellum-dependent cell motility"/>
    <property type="evidence" value="ECO:0007669"/>
    <property type="project" value="InterPro"/>
</dbReference>
<sequence>MIRATPGLTPRQKAAVVVRVVLADGEGLDLSQLPPELQALLAQEMSVMELVDRETCDQILTEFCDMIEAVGVTFPGSIDGTLDFLGAHLSPDTTLRLQKLAALNGAGDPWDRIAALPPSQLAELARTEAIEVAAVMFSRLPVARATQVFELLDAELARRIAYAMSLTAGIEAPALRRIGLALMRAVESLPKPAIDAQPVERLGALLNLAPAQTRDMVLAGLDQDDAAFAVQVRRTIFTWANIPRRLDPRDIPRVIREVDAATVARAMAGATGDDAPTVEFLLNGLGSRLADSMREEIEAAGKVPARDAETAMTAVVSAIREMEQAGELFLLTETDEEGDGDDTTGTAAAPDP</sequence>
<dbReference type="Pfam" id="PF14841">
    <property type="entry name" value="FliG_M"/>
    <property type="match status" value="1"/>
</dbReference>
<dbReference type="SUPFAM" id="SSF48029">
    <property type="entry name" value="FliG"/>
    <property type="match status" value="2"/>
</dbReference>
<dbReference type="GO" id="GO:0005886">
    <property type="term" value="C:plasma membrane"/>
    <property type="evidence" value="ECO:0007669"/>
    <property type="project" value="UniProtKB-SubCell"/>
</dbReference>
<dbReference type="RefSeq" id="WP_090845623.1">
    <property type="nucleotide sequence ID" value="NZ_FNXG01000001.1"/>
</dbReference>
<keyword evidence="15" id="KW-0966">Cell projection</keyword>
<dbReference type="OrthoDB" id="7616820at2"/>
<keyword evidence="9" id="KW-0975">Bacterial flagellum</keyword>
<dbReference type="InterPro" id="IPR011002">
    <property type="entry name" value="FliG_a-hlx"/>
</dbReference>
<comment type="function">
    <text evidence="10">FliG is one of three proteins (FliG, FliN, FliM) that forms the rotor-mounted switch complex (C ring), located at the base of the basal body. This complex interacts with the CheY and CheZ chemotaxis proteins, in addition to contacting components of the motor that determine the direction of flagellar rotation.</text>
</comment>
<dbReference type="InterPro" id="IPR000090">
    <property type="entry name" value="Flg_Motor_Flig"/>
</dbReference>
<dbReference type="GO" id="GO:0009425">
    <property type="term" value="C:bacterial-type flagellum basal body"/>
    <property type="evidence" value="ECO:0007669"/>
    <property type="project" value="UniProtKB-SubCell"/>
</dbReference>
<evidence type="ECO:0000256" key="2">
    <source>
        <dbReference type="ARBA" id="ARBA00004413"/>
    </source>
</evidence>
<evidence type="ECO:0000259" key="14">
    <source>
        <dbReference type="Pfam" id="PF14842"/>
    </source>
</evidence>
<accession>A0A1H6K6S9</accession>
<dbReference type="PANTHER" id="PTHR30534">
    <property type="entry name" value="FLAGELLAR MOTOR SWITCH PROTEIN FLIG"/>
    <property type="match status" value="1"/>
</dbReference>
<dbReference type="InterPro" id="IPR028263">
    <property type="entry name" value="FliG_N"/>
</dbReference>
<evidence type="ECO:0000259" key="13">
    <source>
        <dbReference type="Pfam" id="PF14841"/>
    </source>
</evidence>
<dbReference type="GO" id="GO:0006935">
    <property type="term" value="P:chemotaxis"/>
    <property type="evidence" value="ECO:0007669"/>
    <property type="project" value="UniProtKB-KW"/>
</dbReference>
<evidence type="ECO:0000313" key="15">
    <source>
        <dbReference type="EMBL" id="SEH70678.1"/>
    </source>
</evidence>